<proteinExistence type="predicted"/>
<name>A0A0S4WUV9_RALSL</name>
<evidence type="ECO:0008006" key="2">
    <source>
        <dbReference type="Google" id="ProtNLM"/>
    </source>
</evidence>
<sequence length="230" mass="26070">MPTRVLHLSELGGDQWILPIYQQANASRVLHGRTPVPRGITRLGQHISIRLNLLHWATIRLNGNLRALKSKVSEAQRAHHVFEPDRPGVALAIDNELKYLVIADIHLFVTELDACIDGLKVLLHQIHDYVGQPLDDAARKALLNGWMHMRHIDPRWFARLARCRNFIAHVGPLYLAFDITGQDWDLLLLQENVEIPTSAQCFRLSQLVEIHKGFAACKAALQDHLVQLLA</sequence>
<evidence type="ECO:0000313" key="1">
    <source>
        <dbReference type="EMBL" id="CUV55152.1"/>
    </source>
</evidence>
<dbReference type="AlphaFoldDB" id="A0A0S4WUV9"/>
<reference evidence="1" key="1">
    <citation type="submission" date="2015-10" db="EMBL/GenBank/DDBJ databases">
        <authorList>
            <person name="Gilbert D.G."/>
        </authorList>
    </citation>
    <scope>NUCLEOTIDE SEQUENCE</scope>
    <source>
        <strain evidence="1">Phyl III-seqv23</strain>
    </source>
</reference>
<organism evidence="1">
    <name type="scientific">Ralstonia solanacearum</name>
    <name type="common">Pseudomonas solanacearum</name>
    <dbReference type="NCBI Taxonomy" id="305"/>
    <lineage>
        <taxon>Bacteria</taxon>
        <taxon>Pseudomonadati</taxon>
        <taxon>Pseudomonadota</taxon>
        <taxon>Betaproteobacteria</taxon>
        <taxon>Burkholderiales</taxon>
        <taxon>Burkholderiaceae</taxon>
        <taxon>Ralstonia</taxon>
        <taxon>Ralstonia solanacearum species complex</taxon>
    </lineage>
</organism>
<gene>
    <name evidence="1" type="ORF">RUN215_v1_430068</name>
</gene>
<accession>A0A0S4WUV9</accession>
<protein>
    <recommendedName>
        <fullName evidence="2">Cthe-2314-like HEPN domain-containing protein</fullName>
    </recommendedName>
</protein>
<dbReference type="EMBL" id="LN899820">
    <property type="protein sequence ID" value="CUV55152.1"/>
    <property type="molecule type" value="Genomic_DNA"/>
</dbReference>